<dbReference type="OrthoDB" id="308449at2759"/>
<dbReference type="PANTHER" id="PTHR44675:SF1">
    <property type="entry name" value="P21-ACTIVATED PROTEIN KINASE-INTERACTING PROTEIN 1"/>
    <property type="match status" value="1"/>
</dbReference>
<dbReference type="Pfam" id="PF00400">
    <property type="entry name" value="WD40"/>
    <property type="match status" value="3"/>
</dbReference>
<feature type="region of interest" description="Disordered" evidence="3">
    <location>
        <begin position="348"/>
        <end position="373"/>
    </location>
</feature>
<evidence type="ECO:0000256" key="3">
    <source>
        <dbReference type="SAM" id="MobiDB-lite"/>
    </source>
</evidence>
<comment type="caution">
    <text evidence="4">The sequence shown here is derived from an EMBL/GenBank/DDBJ whole genome shotgun (WGS) entry which is preliminary data.</text>
</comment>
<protein>
    <submittedName>
        <fullName evidence="4">WD40 domain-containing protein</fullName>
    </submittedName>
</protein>
<dbReference type="InterPro" id="IPR036322">
    <property type="entry name" value="WD40_repeat_dom_sf"/>
</dbReference>
<feature type="compositionally biased region" description="Basic and acidic residues" evidence="3">
    <location>
        <begin position="358"/>
        <end position="373"/>
    </location>
</feature>
<dbReference type="SMART" id="SM00320">
    <property type="entry name" value="WD40"/>
    <property type="match status" value="5"/>
</dbReference>
<proteinExistence type="predicted"/>
<sequence>MSKTKNFEIILGTYEEFLVGYRFISKNDSEPVELTLSFASHSHNNSVRCLTHYNHYLASGGADDRIIIYDLKSRKEHSMLTHHIGTVNCLQFTEDHTHLLSGGSDGILAITRVGNWQLEKFWEKAHKGAPIIDIAVHSSSKLALTLGGDCTLRTWNLIKGRQAYVINLNSKSKDPRSLHTVKWAPDGVKFVLCGGLHTDVWSIETGGIVKAIEHKNKVSCCLFYNDETLLIGFENGTLSMFNYNTGTSKEINAHTNRLKSLDMCKRYLVTCASNGEVKIWNKELEHISTCNSGCRNTCVTVVIPKWVKKEEEDDDGVQESIHIDDNSIEVNKEKKSQLDESVVVIENETSKKKKRKSKSTEPLKEAVIEKTIR</sequence>
<name>A0A0T6BAE6_9SCAR</name>
<dbReference type="InterPro" id="IPR051959">
    <property type="entry name" value="PAK1-Kinase_Regulator"/>
</dbReference>
<feature type="non-terminal residue" evidence="4">
    <location>
        <position position="373"/>
    </location>
</feature>
<dbReference type="PROSITE" id="PS50082">
    <property type="entry name" value="WD_REPEATS_2"/>
    <property type="match status" value="1"/>
</dbReference>
<keyword evidence="2" id="KW-0853">WD repeat</keyword>
<dbReference type="InterPro" id="IPR015943">
    <property type="entry name" value="WD40/YVTN_repeat-like_dom_sf"/>
</dbReference>
<keyword evidence="5" id="KW-1185">Reference proteome</keyword>
<feature type="repeat" description="WD" evidence="2">
    <location>
        <begin position="251"/>
        <end position="281"/>
    </location>
</feature>
<dbReference type="SUPFAM" id="SSF50978">
    <property type="entry name" value="WD40 repeat-like"/>
    <property type="match status" value="1"/>
</dbReference>
<evidence type="ECO:0000256" key="1">
    <source>
        <dbReference type="ARBA" id="ARBA00045213"/>
    </source>
</evidence>
<dbReference type="Gene3D" id="2.130.10.10">
    <property type="entry name" value="YVTN repeat-like/Quinoprotein amine dehydrogenase"/>
    <property type="match status" value="2"/>
</dbReference>
<evidence type="ECO:0000256" key="2">
    <source>
        <dbReference type="PROSITE-ProRule" id="PRU00221"/>
    </source>
</evidence>
<comment type="function">
    <text evidence="1">Negatively regulates the PAK1 kinase. PAK1 is a member of the PAK kinase family, which has been shown to play a positive role in the regulation of signaling pathways involving MAPK8 and RELA. PAK1 exists as an inactive homodimer, which is activated by binding of small GTPases such as CDC42 to an N-terminal regulatory domain. PAK1IP1 also binds to the N-terminus of PAK1, and inhibits the specific activation of PAK1 by CDC42. May be involved in ribosomal large subunit assembly.</text>
</comment>
<evidence type="ECO:0000313" key="5">
    <source>
        <dbReference type="Proteomes" id="UP000051574"/>
    </source>
</evidence>
<evidence type="ECO:0000313" key="4">
    <source>
        <dbReference type="EMBL" id="KRT84305.1"/>
    </source>
</evidence>
<dbReference type="EMBL" id="LJIG01002635">
    <property type="protein sequence ID" value="KRT84305.1"/>
    <property type="molecule type" value="Genomic_DNA"/>
</dbReference>
<dbReference type="AlphaFoldDB" id="A0A0T6BAE6"/>
<accession>A0A0T6BAE6</accession>
<dbReference type="InterPro" id="IPR001680">
    <property type="entry name" value="WD40_rpt"/>
</dbReference>
<organism evidence="4 5">
    <name type="scientific">Oryctes borbonicus</name>
    <dbReference type="NCBI Taxonomy" id="1629725"/>
    <lineage>
        <taxon>Eukaryota</taxon>
        <taxon>Metazoa</taxon>
        <taxon>Ecdysozoa</taxon>
        <taxon>Arthropoda</taxon>
        <taxon>Hexapoda</taxon>
        <taxon>Insecta</taxon>
        <taxon>Pterygota</taxon>
        <taxon>Neoptera</taxon>
        <taxon>Endopterygota</taxon>
        <taxon>Coleoptera</taxon>
        <taxon>Polyphaga</taxon>
        <taxon>Scarabaeiformia</taxon>
        <taxon>Scarabaeidae</taxon>
        <taxon>Dynastinae</taxon>
        <taxon>Oryctes</taxon>
    </lineage>
</organism>
<dbReference type="Proteomes" id="UP000051574">
    <property type="component" value="Unassembled WGS sequence"/>
</dbReference>
<reference evidence="4 5" key="1">
    <citation type="submission" date="2015-09" db="EMBL/GenBank/DDBJ databases">
        <title>Draft genome of the scarab beetle Oryctes borbonicus.</title>
        <authorList>
            <person name="Meyer J.M."/>
            <person name="Markov G.V."/>
            <person name="Baskaran P."/>
            <person name="Herrmann M."/>
            <person name="Sommer R.J."/>
            <person name="Roedelsperger C."/>
        </authorList>
    </citation>
    <scope>NUCLEOTIDE SEQUENCE [LARGE SCALE GENOMIC DNA]</scope>
    <source>
        <strain evidence="4">OB123</strain>
        <tissue evidence="4">Whole animal</tissue>
    </source>
</reference>
<dbReference type="PANTHER" id="PTHR44675">
    <property type="entry name" value="PAK1 INTERACTING PROTEIN 1"/>
    <property type="match status" value="1"/>
</dbReference>
<gene>
    <name evidence="4" type="ORF">AMK59_1071</name>
</gene>